<evidence type="ECO:0008006" key="4">
    <source>
        <dbReference type="Google" id="ProtNLM"/>
    </source>
</evidence>
<keyword evidence="1" id="KW-0677">Repeat</keyword>
<keyword evidence="2" id="KW-0802">TPR repeat</keyword>
<protein>
    <recommendedName>
        <fullName evidence="4">Tetratricopeptide repeat protein</fullName>
    </recommendedName>
</protein>
<dbReference type="PANTHER" id="PTHR44858:SF1">
    <property type="entry name" value="UDP-N-ACETYLGLUCOSAMINE--PEPTIDE N-ACETYLGLUCOSAMINYLTRANSFERASE SPINDLY-RELATED"/>
    <property type="match status" value="1"/>
</dbReference>
<dbReference type="EMBL" id="HBHX01046961">
    <property type="protein sequence ID" value="CAE0126278.1"/>
    <property type="molecule type" value="Transcribed_RNA"/>
</dbReference>
<proteinExistence type="predicted"/>
<dbReference type="PANTHER" id="PTHR44858">
    <property type="entry name" value="TETRATRICOPEPTIDE REPEAT PROTEIN 6"/>
    <property type="match status" value="1"/>
</dbReference>
<dbReference type="Gene3D" id="1.25.40.10">
    <property type="entry name" value="Tetratricopeptide repeat domain"/>
    <property type="match status" value="1"/>
</dbReference>
<evidence type="ECO:0000313" key="3">
    <source>
        <dbReference type="EMBL" id="CAE0126278.1"/>
    </source>
</evidence>
<dbReference type="InterPro" id="IPR050498">
    <property type="entry name" value="Ycf3"/>
</dbReference>
<dbReference type="InterPro" id="IPR019734">
    <property type="entry name" value="TPR_rpt"/>
</dbReference>
<gene>
    <name evidence="3" type="ORF">HERI1096_LOCUS26007</name>
</gene>
<organism evidence="3">
    <name type="scientific">Haptolina ericina</name>
    <dbReference type="NCBI Taxonomy" id="156174"/>
    <lineage>
        <taxon>Eukaryota</taxon>
        <taxon>Haptista</taxon>
        <taxon>Haptophyta</taxon>
        <taxon>Prymnesiophyceae</taxon>
        <taxon>Prymnesiales</taxon>
        <taxon>Prymnesiaceae</taxon>
        <taxon>Haptolina</taxon>
    </lineage>
</organism>
<dbReference type="SMART" id="SM00028">
    <property type="entry name" value="TPR"/>
    <property type="match status" value="3"/>
</dbReference>
<evidence type="ECO:0000256" key="1">
    <source>
        <dbReference type="ARBA" id="ARBA00022737"/>
    </source>
</evidence>
<dbReference type="InterPro" id="IPR011990">
    <property type="entry name" value="TPR-like_helical_dom_sf"/>
</dbReference>
<dbReference type="AlphaFoldDB" id="A0A7S3B6A1"/>
<reference evidence="3" key="1">
    <citation type="submission" date="2021-01" db="EMBL/GenBank/DDBJ databases">
        <authorList>
            <person name="Corre E."/>
            <person name="Pelletier E."/>
            <person name="Niang G."/>
            <person name="Scheremetjew M."/>
            <person name="Finn R."/>
            <person name="Kale V."/>
            <person name="Holt S."/>
            <person name="Cochrane G."/>
            <person name="Meng A."/>
            <person name="Brown T."/>
            <person name="Cohen L."/>
        </authorList>
    </citation>
    <scope>NUCLEOTIDE SEQUENCE</scope>
    <source>
        <strain evidence="3">CCMP281</strain>
    </source>
</reference>
<evidence type="ECO:0000256" key="2">
    <source>
        <dbReference type="ARBA" id="ARBA00022803"/>
    </source>
</evidence>
<name>A0A7S3B6A1_9EUKA</name>
<sequence>MPDKNVKRVIDAGLEIAARGADPETQILDKKILRRAEERFTLVIEELAPSYTGGYTARANVRVAIGDYDGAAEDYSAALTLAPVGPDAWMTKLNRGSTFLAMGKPGEALADLESAVTMSKGDYLTLLGRGSALHSTGSYAAAAADYQAVLDKQPTDIQPFWLRLALEYYQVDRKVEAVGLARRVANKFDLEPECAIAVSSMLWTDGIEADRTEALRRWRLLPQPVREKALVFDLASREWPPAAVEAAATFKSAVES</sequence>
<dbReference type="Pfam" id="PF13432">
    <property type="entry name" value="TPR_16"/>
    <property type="match status" value="2"/>
</dbReference>
<dbReference type="SUPFAM" id="SSF48452">
    <property type="entry name" value="TPR-like"/>
    <property type="match status" value="1"/>
</dbReference>
<accession>A0A7S3B6A1</accession>